<feature type="domain" description="YbaK/aminoacyl-tRNA synthetase-associated" evidence="2">
    <location>
        <begin position="2"/>
        <end position="60"/>
    </location>
</feature>
<dbReference type="Proteomes" id="UP001056649">
    <property type="component" value="Chromosome"/>
</dbReference>
<dbReference type="GO" id="GO:0002161">
    <property type="term" value="F:aminoacyl-tRNA deacylase activity"/>
    <property type="evidence" value="ECO:0007669"/>
    <property type="project" value="InterPro"/>
</dbReference>
<keyword evidence="4" id="KW-1185">Reference proteome</keyword>
<dbReference type="EMBL" id="CP090569">
    <property type="protein sequence ID" value="USF89237.1"/>
    <property type="molecule type" value="Genomic_DNA"/>
</dbReference>
<dbReference type="AlphaFoldDB" id="A0A9J7A2V8"/>
<dbReference type="InterPro" id="IPR036754">
    <property type="entry name" value="YbaK/aa-tRNA-synt-asso_dom_sf"/>
</dbReference>
<gene>
    <name evidence="3" type="ORF">L0Y14_08815</name>
</gene>
<reference evidence="3" key="1">
    <citation type="journal article" date="2022" name="Mol. Ecol. Resour.">
        <title>The complete and closed genome of the facultative generalist Candidatus Endoriftia persephone from deep-sea hydrothermal vents.</title>
        <authorList>
            <person name="de Oliveira A.L."/>
            <person name="Srivastava A."/>
            <person name="Espada-Hinojosa S."/>
            <person name="Bright M."/>
        </authorList>
    </citation>
    <scope>NUCLEOTIDE SEQUENCE</scope>
    <source>
        <strain evidence="3">Tica-EPR-9o50.N</strain>
    </source>
</reference>
<dbReference type="InterPro" id="IPR007214">
    <property type="entry name" value="YbaK/aa-tRNA-synth-assoc-dom"/>
</dbReference>
<feature type="region of interest" description="Disordered" evidence="1">
    <location>
        <begin position="1"/>
        <end position="23"/>
    </location>
</feature>
<protein>
    <submittedName>
        <fullName evidence="3">YbaK/EbsC family protein</fullName>
    </submittedName>
</protein>
<evidence type="ECO:0000259" key="2">
    <source>
        <dbReference type="Pfam" id="PF04073"/>
    </source>
</evidence>
<evidence type="ECO:0000256" key="1">
    <source>
        <dbReference type="SAM" id="MobiDB-lite"/>
    </source>
</evidence>
<name>A0A9J7A2V8_9GAMM</name>
<organism evidence="3 4">
    <name type="scientific">Candidatus Endoriftia persephonae</name>
    <dbReference type="NCBI Taxonomy" id="393765"/>
    <lineage>
        <taxon>Bacteria</taxon>
        <taxon>Pseudomonadati</taxon>
        <taxon>Pseudomonadota</taxon>
        <taxon>Gammaproteobacteria</taxon>
        <taxon>Chromatiales</taxon>
        <taxon>Sedimenticolaceae</taxon>
        <taxon>Candidatus Endoriftia</taxon>
    </lineage>
</organism>
<dbReference type="KEGG" id="eps:L0Y14_08815"/>
<dbReference type="CDD" id="cd04332">
    <property type="entry name" value="YbaK_like"/>
    <property type="match status" value="1"/>
</dbReference>
<dbReference type="SUPFAM" id="SSF55826">
    <property type="entry name" value="YbaK/ProRS associated domain"/>
    <property type="match status" value="1"/>
</dbReference>
<proteinExistence type="predicted"/>
<accession>A0A9J7A2V8</accession>
<evidence type="ECO:0000313" key="3">
    <source>
        <dbReference type="EMBL" id="USF89237.1"/>
    </source>
</evidence>
<evidence type="ECO:0000313" key="4">
    <source>
        <dbReference type="Proteomes" id="UP001056649"/>
    </source>
</evidence>
<sequence length="75" mass="8232">MEEDELSDAFADCEPGSVPPSGQPYGIETLLDRSLADQPEIYFEAGDHSLVIRVSRQQFLSLLGDAEPVNVSEHI</sequence>
<dbReference type="Pfam" id="PF04073">
    <property type="entry name" value="tRNA_edit"/>
    <property type="match status" value="1"/>
</dbReference>
<dbReference type="Gene3D" id="3.90.960.10">
    <property type="entry name" value="YbaK/aminoacyl-tRNA synthetase-associated domain"/>
    <property type="match status" value="1"/>
</dbReference>